<keyword evidence="2" id="KW-0408">Iron</keyword>
<accession>A0ABT2AE42</accession>
<proteinExistence type="predicted"/>
<evidence type="ECO:0000256" key="1">
    <source>
        <dbReference type="ARBA" id="ARBA00023002"/>
    </source>
</evidence>
<evidence type="ECO:0000313" key="7">
    <source>
        <dbReference type="Proteomes" id="UP001205560"/>
    </source>
</evidence>
<dbReference type="Pfam" id="PF12867">
    <property type="entry name" value="DinB_2"/>
    <property type="match status" value="1"/>
</dbReference>
<dbReference type="InterPro" id="IPR005532">
    <property type="entry name" value="SUMF_dom"/>
</dbReference>
<dbReference type="EMBL" id="JANUGX010000045">
    <property type="protein sequence ID" value="MCS0592466.1"/>
    <property type="molecule type" value="Genomic_DNA"/>
</dbReference>
<feature type="domain" description="DinB-like" evidence="5">
    <location>
        <begin position="20"/>
        <end position="142"/>
    </location>
</feature>
<evidence type="ECO:0000313" key="6">
    <source>
        <dbReference type="EMBL" id="MCS0592466.1"/>
    </source>
</evidence>
<dbReference type="SUPFAM" id="SSF56436">
    <property type="entry name" value="C-type lectin-like"/>
    <property type="match status" value="1"/>
</dbReference>
<dbReference type="NCBIfam" id="TIGR04373">
    <property type="entry name" value="egtB_X_signatur"/>
    <property type="match status" value="1"/>
</dbReference>
<evidence type="ECO:0000259" key="5">
    <source>
        <dbReference type="Pfam" id="PF12867"/>
    </source>
</evidence>
<dbReference type="InterPro" id="IPR034660">
    <property type="entry name" value="DinB/YfiT-like"/>
</dbReference>
<organism evidence="6 7">
    <name type="scientific">Massilia norwichensis</name>
    <dbReference type="NCBI Taxonomy" id="1442366"/>
    <lineage>
        <taxon>Bacteria</taxon>
        <taxon>Pseudomonadati</taxon>
        <taxon>Pseudomonadota</taxon>
        <taxon>Betaproteobacteria</taxon>
        <taxon>Burkholderiales</taxon>
        <taxon>Oxalobacteraceae</taxon>
        <taxon>Telluria group</taxon>
        <taxon>Massilia</taxon>
    </lineage>
</organism>
<comment type="caution">
    <text evidence="6">The sequence shown here is derived from an EMBL/GenBank/DDBJ whole genome shotgun (WGS) entry which is preliminary data.</text>
</comment>
<keyword evidence="7" id="KW-1185">Reference proteome</keyword>
<dbReference type="PANTHER" id="PTHR23150">
    <property type="entry name" value="SULFATASE MODIFYING FACTOR 1, 2"/>
    <property type="match status" value="1"/>
</dbReference>
<dbReference type="InterPro" id="IPR016187">
    <property type="entry name" value="CTDL_fold"/>
</dbReference>
<evidence type="ECO:0000256" key="2">
    <source>
        <dbReference type="ARBA" id="ARBA00023004"/>
    </source>
</evidence>
<dbReference type="InterPro" id="IPR042095">
    <property type="entry name" value="SUMF_sf"/>
</dbReference>
<protein>
    <submittedName>
        <fullName evidence="6">SUMF1/EgtB/PvdO family nonheme iron enzyme</fullName>
    </submittedName>
</protein>
<evidence type="ECO:0000256" key="3">
    <source>
        <dbReference type="ARBA" id="ARBA00037882"/>
    </source>
</evidence>
<dbReference type="PANTHER" id="PTHR23150:SF36">
    <property type="entry name" value="HERCYNINE OXYGENASE"/>
    <property type="match status" value="1"/>
</dbReference>
<dbReference type="Proteomes" id="UP001205560">
    <property type="component" value="Unassembled WGS sequence"/>
</dbReference>
<keyword evidence="1" id="KW-0560">Oxidoreductase</keyword>
<evidence type="ECO:0000259" key="4">
    <source>
        <dbReference type="Pfam" id="PF03781"/>
    </source>
</evidence>
<dbReference type="InterPro" id="IPR030809">
    <property type="entry name" value="EgtB_signatur"/>
</dbReference>
<name>A0ABT2AE42_9BURK</name>
<dbReference type="Gene3D" id="3.90.1580.10">
    <property type="entry name" value="paralog of FGE (formylglycine-generating enzyme)"/>
    <property type="match status" value="2"/>
</dbReference>
<dbReference type="Pfam" id="PF03781">
    <property type="entry name" value="FGE-sulfatase"/>
    <property type="match status" value="1"/>
</dbReference>
<dbReference type="RefSeq" id="WP_258848235.1">
    <property type="nucleotide sequence ID" value="NZ_JANUGX010000045.1"/>
</dbReference>
<dbReference type="NCBIfam" id="NF041186">
    <property type="entry name" value="SenA"/>
    <property type="match status" value="1"/>
</dbReference>
<reference evidence="6 7" key="1">
    <citation type="submission" date="2022-08" db="EMBL/GenBank/DDBJ databases">
        <title>Reclassification of Massilia species as members of the genera Telluria, Duganella, Pseudoduganella, Mokoshia gen. nov. and Zemynaea gen. nov. using orthogonal and non-orthogonal genome-based approaches.</title>
        <authorList>
            <person name="Bowman J.P."/>
        </authorList>
    </citation>
    <scope>NUCLEOTIDE SEQUENCE [LARGE SCALE GENOMIC DNA]</scope>
    <source>
        <strain evidence="6 7">LMG 28164</strain>
    </source>
</reference>
<comment type="pathway">
    <text evidence="3">Amino-acid biosynthesis; ergothioneine biosynthesis.</text>
</comment>
<dbReference type="SUPFAM" id="SSF109854">
    <property type="entry name" value="DinB/YfiT-like putative metalloenzymes"/>
    <property type="match status" value="1"/>
</dbReference>
<gene>
    <name evidence="6" type="ORF">NX782_25105</name>
</gene>
<feature type="domain" description="Sulfatase-modifying factor enzyme-like" evidence="4">
    <location>
        <begin position="183"/>
        <end position="333"/>
    </location>
</feature>
<dbReference type="InterPro" id="IPR024775">
    <property type="entry name" value="DinB-like"/>
</dbReference>
<sequence length="405" mass="45475">MDQLDTSFRHAGPERLAAMLRDARHYTLALFDTLAQAGYADAARVPRLSIINPPLWELGHTAWFAEWFVLRAASSSRPGAAEGHSLLARGDDWFDSNLVPHRTRWALDLPEPGAILTYCEEVLERMLARLAREPDDDAALYPYRLALAHEDMHGEALLYTMQTLGVPLQGGMAGTMPAPRPAGEIVFKGGAFVRGGDQSYGFVFDNEKAPAACRVAPFAIDTALVSNARYLAFVEDGGYRDARWWSEAGRAWLASSGQQAPRYWRREKEAGLEAGAGWQQLRFGRREPLVPDAPVRHLTLHEAQAWCRWAGRRLPTEAEWEFAAASGHPEFEWGKLWEWTATPFLPYPGFAPDRYLEYSAPWFGSRQSLRGASFATPARMRSPHFRNFFTAERDDIFAGFRSCAP</sequence>
<dbReference type="InterPro" id="IPR051043">
    <property type="entry name" value="Sulfatase_Mod_Factor_Kinase"/>
</dbReference>